<reference evidence="1" key="1">
    <citation type="submission" date="2021-04" db="EMBL/GenBank/DDBJ databases">
        <title>Biosynthetic gene clusters of Dactylosporangioum roseum.</title>
        <authorList>
            <person name="Hartkoorn R.C."/>
            <person name="Beaudoing E."/>
            <person name="Hot D."/>
            <person name="Moureu S."/>
        </authorList>
    </citation>
    <scope>NUCLEOTIDE SEQUENCE</scope>
    <source>
        <strain evidence="1">NRRL B-16295</strain>
    </source>
</reference>
<proteinExistence type="predicted"/>
<dbReference type="EMBL" id="CP073721">
    <property type="protein sequence ID" value="UWZ35927.1"/>
    <property type="molecule type" value="Genomic_DNA"/>
</dbReference>
<dbReference type="RefSeq" id="WP_260725274.1">
    <property type="nucleotide sequence ID" value="NZ_BAAABS010000051.1"/>
</dbReference>
<name>A0ABY5Z293_9ACTN</name>
<dbReference type="Proteomes" id="UP001058271">
    <property type="component" value="Chromosome"/>
</dbReference>
<protein>
    <submittedName>
        <fullName evidence="1">Uncharacterized protein</fullName>
    </submittedName>
</protein>
<evidence type="ECO:0000313" key="1">
    <source>
        <dbReference type="EMBL" id="UWZ35927.1"/>
    </source>
</evidence>
<keyword evidence="2" id="KW-1185">Reference proteome</keyword>
<accession>A0ABY5Z293</accession>
<gene>
    <name evidence="1" type="ORF">Drose_33385</name>
</gene>
<organism evidence="1 2">
    <name type="scientific">Dactylosporangium roseum</name>
    <dbReference type="NCBI Taxonomy" id="47989"/>
    <lineage>
        <taxon>Bacteria</taxon>
        <taxon>Bacillati</taxon>
        <taxon>Actinomycetota</taxon>
        <taxon>Actinomycetes</taxon>
        <taxon>Micromonosporales</taxon>
        <taxon>Micromonosporaceae</taxon>
        <taxon>Dactylosporangium</taxon>
    </lineage>
</organism>
<sequence>MEERGAQQTARLLIDTGKCRVETHPQHGVVITGLLVAKVVDGRTVMVPSR</sequence>
<evidence type="ECO:0000313" key="2">
    <source>
        <dbReference type="Proteomes" id="UP001058271"/>
    </source>
</evidence>